<evidence type="ECO:0000313" key="16">
    <source>
        <dbReference type="Proteomes" id="UP000046680"/>
    </source>
</evidence>
<evidence type="ECO:0000313" key="6">
    <source>
        <dbReference type="EMBL" id="COW29317.1"/>
    </source>
</evidence>
<dbReference type="EMBL" id="CGCX01001392">
    <property type="protein sequence ID" value="CFR93919.1"/>
    <property type="molecule type" value="Genomic_DNA"/>
</dbReference>
<dbReference type="AlphaFoldDB" id="A0A0T9F3T6"/>
<evidence type="ECO:0000313" key="12">
    <source>
        <dbReference type="Proteomes" id="UP000039021"/>
    </source>
</evidence>
<evidence type="ECO:0000313" key="15">
    <source>
        <dbReference type="Proteomes" id="UP000045842"/>
    </source>
</evidence>
<evidence type="ECO:0000313" key="2">
    <source>
        <dbReference type="EMBL" id="CFE45465.1"/>
    </source>
</evidence>
<sequence>MLPFLAMTPRIPEPGLTSLPSSSSTTVRWSIRTRGPPPCACPAATTLVPPKPVSDEPIESVITRFGSSSRSFSLMLGENSAAVLANRNNDDRS</sequence>
<dbReference type="EMBL" id="CSAE01000436">
    <property type="protein sequence ID" value="COW29317.1"/>
    <property type="molecule type" value="Genomic_DNA"/>
</dbReference>
<dbReference type="EMBL" id="CSAJ01001445">
    <property type="protein sequence ID" value="COX98844.1"/>
    <property type="molecule type" value="Genomic_DNA"/>
</dbReference>
<evidence type="ECO:0000313" key="4">
    <source>
        <dbReference type="EMBL" id="CKT67168.1"/>
    </source>
</evidence>
<dbReference type="Proteomes" id="UP000050164">
    <property type="component" value="Unassembled WGS sequence"/>
</dbReference>
<dbReference type="Proteomes" id="UP000044938">
    <property type="component" value="Unassembled WGS sequence"/>
</dbReference>
<dbReference type="Proteomes" id="UP000045842">
    <property type="component" value="Unassembled WGS sequence"/>
</dbReference>
<dbReference type="Proteomes" id="UP000039021">
    <property type="component" value="Unassembled WGS sequence"/>
</dbReference>
<dbReference type="Proteomes" id="UP000048600">
    <property type="component" value="Unassembled WGS sequence"/>
</dbReference>
<dbReference type="EMBL" id="CSBK01001642">
    <property type="protein sequence ID" value="COY95696.1"/>
    <property type="molecule type" value="Genomic_DNA"/>
</dbReference>
<evidence type="ECO:0000313" key="14">
    <source>
        <dbReference type="Proteomes" id="UP000044938"/>
    </source>
</evidence>
<proteinExistence type="predicted"/>
<evidence type="ECO:0000313" key="17">
    <source>
        <dbReference type="Proteomes" id="UP000048289"/>
    </source>
</evidence>
<dbReference type="EMBL" id="CNFT01001830">
    <property type="protein sequence ID" value="CKT67168.1"/>
    <property type="molecule type" value="Genomic_DNA"/>
</dbReference>
<organism evidence="6 11">
    <name type="scientific">Mycobacterium tuberculosis</name>
    <dbReference type="NCBI Taxonomy" id="1773"/>
    <lineage>
        <taxon>Bacteria</taxon>
        <taxon>Bacillati</taxon>
        <taxon>Actinomycetota</taxon>
        <taxon>Actinomycetes</taxon>
        <taxon>Mycobacteriales</taxon>
        <taxon>Mycobacteriaceae</taxon>
        <taxon>Mycobacterium</taxon>
        <taxon>Mycobacterium tuberculosis complex</taxon>
    </lineage>
</organism>
<evidence type="ECO:0000256" key="1">
    <source>
        <dbReference type="SAM" id="MobiDB-lite"/>
    </source>
</evidence>
<evidence type="ECO:0000313" key="8">
    <source>
        <dbReference type="EMBL" id="COW87892.1"/>
    </source>
</evidence>
<evidence type="ECO:0000313" key="3">
    <source>
        <dbReference type="EMBL" id="CFR93919.1"/>
    </source>
</evidence>
<dbReference type="EMBL" id="CQQC01000209">
    <property type="protein sequence ID" value="CNU59386.1"/>
    <property type="molecule type" value="Genomic_DNA"/>
</dbReference>
<feature type="region of interest" description="Disordered" evidence="1">
    <location>
        <begin position="1"/>
        <end position="24"/>
    </location>
</feature>
<evidence type="ECO:0000313" key="9">
    <source>
        <dbReference type="EMBL" id="COX98844.1"/>
    </source>
</evidence>
<dbReference type="Proteomes" id="UP000039217">
    <property type="component" value="Unassembled WGS sequence"/>
</dbReference>
<evidence type="ECO:0000313" key="19">
    <source>
        <dbReference type="Proteomes" id="UP000050164"/>
    </source>
</evidence>
<dbReference type="Proteomes" id="UP000038802">
    <property type="component" value="Unassembled WGS sequence"/>
</dbReference>
<dbReference type="EMBL" id="CHKL01000490">
    <property type="protein sequence ID" value="COW87892.1"/>
    <property type="molecule type" value="Genomic_DNA"/>
</dbReference>
<protein>
    <submittedName>
        <fullName evidence="6">Uncharacterized protein</fullName>
    </submittedName>
</protein>
<evidence type="ECO:0000313" key="10">
    <source>
        <dbReference type="EMBL" id="COY95696.1"/>
    </source>
</evidence>
<evidence type="ECO:0000313" key="7">
    <source>
        <dbReference type="EMBL" id="COW50822.1"/>
    </source>
</evidence>
<reference evidence="6" key="2">
    <citation type="submission" date="2015-03" db="EMBL/GenBank/DDBJ databases">
        <authorList>
            <person name="Murphy D."/>
        </authorList>
    </citation>
    <scope>NUCLEOTIDE SEQUENCE [LARGE SCALE GENOMIC DNA]</scope>
    <source>
        <strain evidence="6">K00500041</strain>
    </source>
</reference>
<evidence type="ECO:0000313" key="13">
    <source>
        <dbReference type="Proteomes" id="UP000039217"/>
    </source>
</evidence>
<dbReference type="EMBL" id="CFOE01000755">
    <property type="protein sequence ID" value="CFE45465.1"/>
    <property type="molecule type" value="Genomic_DNA"/>
</dbReference>
<dbReference type="Proteomes" id="UP000046680">
    <property type="component" value="Unassembled WGS sequence"/>
</dbReference>
<evidence type="ECO:0000313" key="18">
    <source>
        <dbReference type="Proteomes" id="UP000048600"/>
    </source>
</evidence>
<gene>
    <name evidence="3" type="ORF">ERS007657_03106</name>
    <name evidence="5" type="ORF">ERS007661_00905</name>
    <name evidence="7" type="ORF">ERS007679_03957</name>
    <name evidence="2" type="ORF">ERS007681_03839</name>
    <name evidence="6" type="ORF">ERS007703_03301</name>
    <name evidence="9" type="ORF">ERS007720_05053</name>
    <name evidence="10" type="ORF">ERS007739_03244</name>
    <name evidence="8" type="ORF">ERS007741_03337</name>
    <name evidence="4" type="ORF">ERS027659_04709</name>
</gene>
<dbReference type="Proteomes" id="UP000048289">
    <property type="component" value="Unassembled WGS sequence"/>
</dbReference>
<name>A0A0T9F3T6_MYCTX</name>
<evidence type="ECO:0000313" key="11">
    <source>
        <dbReference type="Proteomes" id="UP000038802"/>
    </source>
</evidence>
<reference evidence="11 12" key="3">
    <citation type="submission" date="2015-03" db="EMBL/GenBank/DDBJ databases">
        <authorList>
            <consortium name="Pathogen Informatics"/>
        </authorList>
    </citation>
    <scope>NUCLEOTIDE SEQUENCE [LARGE SCALE GENOMIC DNA]</scope>
    <source>
        <strain evidence="4 19">Bir 185</strain>
        <strain evidence="3 16">C09601061</strain>
        <strain evidence="5 13">D00501624</strain>
        <strain evidence="7 15">G09801536</strain>
        <strain evidence="2 17">G09901357</strain>
        <strain evidence="11">K00500041</strain>
        <strain evidence="9 14">M09401471</strain>
        <strain evidence="12">N09902308</strain>
        <strain evidence="8 18">P00601463</strain>
    </source>
</reference>
<evidence type="ECO:0000313" key="5">
    <source>
        <dbReference type="EMBL" id="CNU59386.1"/>
    </source>
</evidence>
<reference evidence="10" key="1">
    <citation type="submission" date="2015-03" db="EMBL/GenBank/DDBJ databases">
        <authorList>
            <consortium name="Pathogen Informatics"/>
            <person name="Murphy D."/>
        </authorList>
    </citation>
    <scope>NUCLEOTIDE SEQUENCE</scope>
    <source>
        <strain evidence="10">N09902308</strain>
    </source>
</reference>
<accession>A0A0T9F3T6</accession>
<dbReference type="EMBL" id="CSAD01000844">
    <property type="protein sequence ID" value="COW50822.1"/>
    <property type="molecule type" value="Genomic_DNA"/>
</dbReference>